<dbReference type="AlphaFoldDB" id="A0A8J5MZ83"/>
<comment type="subcellular location">
    <subcellularLocation>
        <location evidence="1">Nucleus</location>
    </subcellularLocation>
</comment>
<evidence type="ECO:0000256" key="3">
    <source>
        <dbReference type="ARBA" id="ARBA00011361"/>
    </source>
</evidence>
<comment type="caution">
    <text evidence="13">The sequence shown here is derived from an EMBL/GenBank/DDBJ whole genome shotgun (WGS) entry which is preliminary data.</text>
</comment>
<keyword evidence="5" id="KW-0507">mRNA processing</keyword>
<sequence length="675" mass="78801">MSRRKFDEMSDYDSSRDRKRRRTDAVEIEDRLESLILRVGEKSNLEGLASVLEADINNYKGKILKILSDCAVKMPEKTTIYTTLVGLLNAKNYNFGGEFVDMMAKKLKEALKACMWKTARYVLRFFSDLVNCHICKLRSDMWQEKHIARPYVAFDSILCEALQHNIPPLTLPPHHADNTYPFPWVVFRLFDYTDCPEGPVLPGAHSIERYLIEEHLHNIVKEYHLERKQCAAFLLDFPLKHKIPLEYMIVEVVLAELFHLPGPRYIEICYGSLLIELCKLQPATMPQVLAQAVELLFDRIDTMNVCCFDRFVNWFGYHLSNFQFKWSWDDWLESSQLDPMHPRAKLSYRQRIAEVVPEQFDCFVPPKPEPVYKYANADASDLPGADTAHRLESVVRSKGTSVEVLQALGELPNPLRENDETDPPYNPVQIQVFVQAILHLGAKSFSHAFAGISKFLKVFESIVGNNEEAQILVLREMHEVWDHHQQMMVMLVDKFLRTQIVSCASVANWIFSKEMMPEFTKNYIWEIIHATIRKMNKHVGRLQKEVTDARERRTGNDSDDSSSEDEEQRPRPSEEEIERMEEKLEAAQADQKNLFLIIFQRFIMILSEHLVRCDTDGRDFNTHWYRWTIGRLHQIFMMHNTQVERYSQTLSTLLFTQDLDLHILDAFNQFVALRS</sequence>
<feature type="compositionally biased region" description="Basic and acidic residues" evidence="11">
    <location>
        <begin position="543"/>
        <end position="556"/>
    </location>
</feature>
<dbReference type="GO" id="GO:0008380">
    <property type="term" value="P:RNA splicing"/>
    <property type="evidence" value="ECO:0007669"/>
    <property type="project" value="UniProtKB-KW"/>
</dbReference>
<dbReference type="InterPro" id="IPR016024">
    <property type="entry name" value="ARM-type_fold"/>
</dbReference>
<evidence type="ECO:0000313" key="13">
    <source>
        <dbReference type="EMBL" id="KAG7169403.1"/>
    </source>
</evidence>
<dbReference type="EMBL" id="JAHLQT010016841">
    <property type="protein sequence ID" value="KAG7169403.1"/>
    <property type="molecule type" value="Genomic_DNA"/>
</dbReference>
<keyword evidence="14" id="KW-1185">Reference proteome</keyword>
<organism evidence="13 14">
    <name type="scientific">Homarus americanus</name>
    <name type="common">American lobster</name>
    <dbReference type="NCBI Taxonomy" id="6706"/>
    <lineage>
        <taxon>Eukaryota</taxon>
        <taxon>Metazoa</taxon>
        <taxon>Ecdysozoa</taxon>
        <taxon>Arthropoda</taxon>
        <taxon>Crustacea</taxon>
        <taxon>Multicrustacea</taxon>
        <taxon>Malacostraca</taxon>
        <taxon>Eumalacostraca</taxon>
        <taxon>Eucarida</taxon>
        <taxon>Decapoda</taxon>
        <taxon>Pleocyemata</taxon>
        <taxon>Astacidea</taxon>
        <taxon>Nephropoidea</taxon>
        <taxon>Nephropidae</taxon>
        <taxon>Homarus</taxon>
    </lineage>
</organism>
<evidence type="ECO:0000259" key="12">
    <source>
        <dbReference type="SMART" id="SM00543"/>
    </source>
</evidence>
<evidence type="ECO:0000256" key="11">
    <source>
        <dbReference type="SAM" id="MobiDB-lite"/>
    </source>
</evidence>
<dbReference type="GO" id="GO:0006370">
    <property type="term" value="P:7-methylguanosine mRNA capping"/>
    <property type="evidence" value="ECO:0007669"/>
    <property type="project" value="UniProtKB-KW"/>
</dbReference>
<dbReference type="GO" id="GO:0006406">
    <property type="term" value="P:mRNA export from nucleus"/>
    <property type="evidence" value="ECO:0007669"/>
    <property type="project" value="InterPro"/>
</dbReference>
<dbReference type="PANTHER" id="PTHR12412">
    <property type="entry name" value="CAP BINDING PROTEIN"/>
    <property type="match status" value="1"/>
</dbReference>
<feature type="domain" description="MIF4G" evidence="12">
    <location>
        <begin position="29"/>
        <end position="264"/>
    </location>
</feature>
<name>A0A8J5MZ83_HOMAM</name>
<dbReference type="GO" id="GO:0000339">
    <property type="term" value="F:RNA cap binding"/>
    <property type="evidence" value="ECO:0007669"/>
    <property type="project" value="InterPro"/>
</dbReference>
<evidence type="ECO:0000256" key="4">
    <source>
        <dbReference type="ARBA" id="ARBA00019879"/>
    </source>
</evidence>
<gene>
    <name evidence="13" type="primary">Cbp80-L</name>
    <name evidence="13" type="ORF">Hamer_G023439</name>
</gene>
<dbReference type="InterPro" id="IPR003890">
    <property type="entry name" value="MIF4G-like_typ-3"/>
</dbReference>
<evidence type="ECO:0000256" key="1">
    <source>
        <dbReference type="ARBA" id="ARBA00004123"/>
    </source>
</evidence>
<dbReference type="GO" id="GO:0005634">
    <property type="term" value="C:nucleus"/>
    <property type="evidence" value="ECO:0007669"/>
    <property type="project" value="UniProtKB-SubCell"/>
</dbReference>
<evidence type="ECO:0000256" key="2">
    <source>
        <dbReference type="ARBA" id="ARBA00007413"/>
    </source>
</evidence>
<dbReference type="Gene3D" id="1.25.40.180">
    <property type="match status" value="4"/>
</dbReference>
<dbReference type="Proteomes" id="UP000747542">
    <property type="component" value="Unassembled WGS sequence"/>
</dbReference>
<evidence type="ECO:0000256" key="9">
    <source>
        <dbReference type="ARBA" id="ARBA00023242"/>
    </source>
</evidence>
<feature type="compositionally biased region" description="Acidic residues" evidence="11">
    <location>
        <begin position="557"/>
        <end position="567"/>
    </location>
</feature>
<evidence type="ECO:0000256" key="10">
    <source>
        <dbReference type="ARBA" id="ARBA00030965"/>
    </source>
</evidence>
<dbReference type="InterPro" id="IPR015174">
    <property type="entry name" value="MIF4G-like_typ-2"/>
</dbReference>
<protein>
    <recommendedName>
        <fullName evidence="4">Nuclear cap-binding protein subunit 1</fullName>
    </recommendedName>
    <alternativeName>
        <fullName evidence="10">80 kDa nuclear cap-binding protein</fullName>
    </alternativeName>
</protein>
<evidence type="ECO:0000256" key="7">
    <source>
        <dbReference type="ARBA" id="ARBA00023158"/>
    </source>
</evidence>
<dbReference type="SUPFAM" id="SSF48371">
    <property type="entry name" value="ARM repeat"/>
    <property type="match status" value="4"/>
</dbReference>
<reference evidence="13" key="1">
    <citation type="journal article" date="2021" name="Sci. Adv.">
        <title>The American lobster genome reveals insights on longevity, neural, and immune adaptations.</title>
        <authorList>
            <person name="Polinski J.M."/>
            <person name="Zimin A.V."/>
            <person name="Clark K.F."/>
            <person name="Kohn A.B."/>
            <person name="Sadowski N."/>
            <person name="Timp W."/>
            <person name="Ptitsyn A."/>
            <person name="Khanna P."/>
            <person name="Romanova D.Y."/>
            <person name="Williams P."/>
            <person name="Greenwood S.J."/>
            <person name="Moroz L.L."/>
            <person name="Walt D.R."/>
            <person name="Bodnar A.G."/>
        </authorList>
    </citation>
    <scope>NUCLEOTIDE SEQUENCE</scope>
    <source>
        <strain evidence="13">GMGI-L3</strain>
    </source>
</reference>
<keyword evidence="9" id="KW-0539">Nucleus</keyword>
<evidence type="ECO:0000256" key="5">
    <source>
        <dbReference type="ARBA" id="ARBA00022664"/>
    </source>
</evidence>
<keyword evidence="6" id="KW-0506">mRNA capping</keyword>
<dbReference type="SMART" id="SM00543">
    <property type="entry name" value="MIF4G"/>
    <property type="match status" value="1"/>
</dbReference>
<evidence type="ECO:0000256" key="8">
    <source>
        <dbReference type="ARBA" id="ARBA00023187"/>
    </source>
</evidence>
<evidence type="ECO:0000313" key="14">
    <source>
        <dbReference type="Proteomes" id="UP000747542"/>
    </source>
</evidence>
<keyword evidence="8" id="KW-0508">mRNA splicing</keyword>
<keyword evidence="7" id="KW-0943">RNA-mediated gene silencing</keyword>
<accession>A0A8J5MZ83</accession>
<dbReference type="PANTHER" id="PTHR12412:SF2">
    <property type="entry name" value="NUCLEAR CAP-BINDING PROTEIN SUBUNIT 1"/>
    <property type="match status" value="1"/>
</dbReference>
<dbReference type="InterPro" id="IPR027159">
    <property type="entry name" value="CBP80"/>
</dbReference>
<comment type="similarity">
    <text evidence="2">Belongs to the NCBP1 family.</text>
</comment>
<dbReference type="GO" id="GO:0031047">
    <property type="term" value="P:regulatory ncRNA-mediated gene silencing"/>
    <property type="evidence" value="ECO:0007669"/>
    <property type="project" value="UniProtKB-KW"/>
</dbReference>
<dbReference type="Pfam" id="PF09090">
    <property type="entry name" value="MIF4G_like_2"/>
    <property type="match status" value="1"/>
</dbReference>
<dbReference type="GO" id="GO:0003729">
    <property type="term" value="F:mRNA binding"/>
    <property type="evidence" value="ECO:0007669"/>
    <property type="project" value="TreeGrafter"/>
</dbReference>
<feature type="region of interest" description="Disordered" evidence="11">
    <location>
        <begin position="1"/>
        <end position="20"/>
    </location>
</feature>
<feature type="compositionally biased region" description="Basic and acidic residues" evidence="11">
    <location>
        <begin position="1"/>
        <end position="16"/>
    </location>
</feature>
<dbReference type="FunFam" id="1.25.40.180:FF:000010">
    <property type="entry name" value="Nuclear cap-binding protein subunit 1"/>
    <property type="match status" value="1"/>
</dbReference>
<comment type="subunit">
    <text evidence="3">Component of the nuclear cap-binding complex (CBC), a heterodimer composed of Cbp80 and Cbp20 that interacts with m7GpppG-capped RNA.</text>
</comment>
<evidence type="ECO:0000256" key="6">
    <source>
        <dbReference type="ARBA" id="ARBA00023042"/>
    </source>
</evidence>
<dbReference type="GO" id="GO:0005846">
    <property type="term" value="C:nuclear cap binding complex"/>
    <property type="evidence" value="ECO:0007669"/>
    <property type="project" value="InterPro"/>
</dbReference>
<feature type="compositionally biased region" description="Basic and acidic residues" evidence="11">
    <location>
        <begin position="568"/>
        <end position="581"/>
    </location>
</feature>
<feature type="region of interest" description="Disordered" evidence="11">
    <location>
        <begin position="543"/>
        <end position="581"/>
    </location>
</feature>
<dbReference type="Pfam" id="PF02854">
    <property type="entry name" value="MIF4G"/>
    <property type="match status" value="1"/>
</dbReference>
<dbReference type="InterPro" id="IPR015172">
    <property type="entry name" value="MIF4G-like_typ-1"/>
</dbReference>
<dbReference type="GO" id="GO:0000184">
    <property type="term" value="P:nuclear-transcribed mRNA catabolic process, nonsense-mediated decay"/>
    <property type="evidence" value="ECO:0007669"/>
    <property type="project" value="TreeGrafter"/>
</dbReference>
<dbReference type="Pfam" id="PF09088">
    <property type="entry name" value="MIF4G_like"/>
    <property type="match status" value="1"/>
</dbReference>
<proteinExistence type="inferred from homology"/>